<evidence type="ECO:0000256" key="7">
    <source>
        <dbReference type="PIRSR" id="PIRSR602401-1"/>
    </source>
</evidence>
<comment type="caution">
    <text evidence="10">The sequence shown here is derived from an EMBL/GenBank/DDBJ whole genome shotgun (WGS) entry which is preliminary data.</text>
</comment>
<organism evidence="10 11">
    <name type="scientific">Thamnidium elegans</name>
    <dbReference type="NCBI Taxonomy" id="101142"/>
    <lineage>
        <taxon>Eukaryota</taxon>
        <taxon>Fungi</taxon>
        <taxon>Fungi incertae sedis</taxon>
        <taxon>Mucoromycota</taxon>
        <taxon>Mucoromycotina</taxon>
        <taxon>Mucoromycetes</taxon>
        <taxon>Mucorales</taxon>
        <taxon>Mucorineae</taxon>
        <taxon>Mucoraceae</taxon>
        <taxon>Thamnidium</taxon>
    </lineage>
</organism>
<dbReference type="EMBL" id="JAEPRE010000232">
    <property type="protein sequence ID" value="KAG2229947.1"/>
    <property type="molecule type" value="Genomic_DNA"/>
</dbReference>
<proteinExistence type="inferred from homology"/>
<evidence type="ECO:0000256" key="5">
    <source>
        <dbReference type="ARBA" id="ARBA00023004"/>
    </source>
</evidence>
<dbReference type="GO" id="GO:0005506">
    <property type="term" value="F:iron ion binding"/>
    <property type="evidence" value="ECO:0007669"/>
    <property type="project" value="InterPro"/>
</dbReference>
<dbReference type="InterPro" id="IPR017972">
    <property type="entry name" value="Cyt_P450_CS"/>
</dbReference>
<dbReference type="InterPro" id="IPR002401">
    <property type="entry name" value="Cyt_P450_E_grp-I"/>
</dbReference>
<dbReference type="PRINTS" id="PR00385">
    <property type="entry name" value="P450"/>
</dbReference>
<feature type="coiled-coil region" evidence="9">
    <location>
        <begin position="197"/>
        <end position="224"/>
    </location>
</feature>
<dbReference type="GO" id="GO:0020037">
    <property type="term" value="F:heme binding"/>
    <property type="evidence" value="ECO:0007669"/>
    <property type="project" value="InterPro"/>
</dbReference>
<accession>A0A8H7SKQ9</accession>
<dbReference type="GO" id="GO:0004497">
    <property type="term" value="F:monooxygenase activity"/>
    <property type="evidence" value="ECO:0007669"/>
    <property type="project" value="UniProtKB-KW"/>
</dbReference>
<dbReference type="Pfam" id="PF00067">
    <property type="entry name" value="p450"/>
    <property type="match status" value="1"/>
</dbReference>
<dbReference type="Gene3D" id="1.10.630.10">
    <property type="entry name" value="Cytochrome P450"/>
    <property type="match status" value="1"/>
</dbReference>
<dbReference type="InterPro" id="IPR036396">
    <property type="entry name" value="Cyt_P450_sf"/>
</dbReference>
<evidence type="ECO:0000256" key="1">
    <source>
        <dbReference type="ARBA" id="ARBA00010617"/>
    </source>
</evidence>
<evidence type="ECO:0000256" key="8">
    <source>
        <dbReference type="RuleBase" id="RU000461"/>
    </source>
</evidence>
<keyword evidence="5 7" id="KW-0408">Iron</keyword>
<gene>
    <name evidence="10" type="ORF">INT48_003492</name>
</gene>
<sequence length="446" mass="51011">MRVHVPLVNSSRDGLYVEPGKSGWEVHVCNPEDMRRIFYKHEQFLKDEFGKGCEQTLLSKFTAGPNIGVLVGEPWKAQRKIVNPAFRRSVPVKLFGKIAQDLFEVMDTKGETVEVSNLMSRCTLEAIGRAGFGFEFNAIKDSKSKWSTMYGSIAKGLSDHKFYIFPVLDQSLLWLFPKRKLLHQYLDEFLSVMDEIILHKRELIKNSKNENNDLEENEKDFLTLMIESELRDEGVMSNEELKANLCLFFVAGHDTTASAICVSLYYLARFPEAQKKAREEAISILGDDPKDVLPSVENTKKMNYITQVMKEGLRLNAPIGAAIIPRLAGEDTFLSGTLIPKGTSLIMNMFNIHHSEKYWDNPEQFKPERFENDNINTSWLPFGSGARQCIGMNFSLIEQRVILSMLLRKYTWTIPEDSIHKDRLITSGFPIIVPHGGLDLRFLKRY</sequence>
<dbReference type="AlphaFoldDB" id="A0A8H7SKQ9"/>
<evidence type="ECO:0000256" key="4">
    <source>
        <dbReference type="ARBA" id="ARBA00023002"/>
    </source>
</evidence>
<keyword evidence="9" id="KW-0175">Coiled coil</keyword>
<keyword evidence="6 8" id="KW-0503">Monooxygenase</keyword>
<dbReference type="SUPFAM" id="SSF48264">
    <property type="entry name" value="Cytochrome P450"/>
    <property type="match status" value="1"/>
</dbReference>
<dbReference type="InterPro" id="IPR050196">
    <property type="entry name" value="Cytochrome_P450_Monoox"/>
</dbReference>
<dbReference type="PRINTS" id="PR00463">
    <property type="entry name" value="EP450I"/>
</dbReference>
<protein>
    <recommendedName>
        <fullName evidence="12">Cytochrome P450</fullName>
    </recommendedName>
</protein>
<dbReference type="GO" id="GO:0016705">
    <property type="term" value="F:oxidoreductase activity, acting on paired donors, with incorporation or reduction of molecular oxygen"/>
    <property type="evidence" value="ECO:0007669"/>
    <property type="project" value="InterPro"/>
</dbReference>
<evidence type="ECO:0000256" key="2">
    <source>
        <dbReference type="ARBA" id="ARBA00022617"/>
    </source>
</evidence>
<comment type="similarity">
    <text evidence="1 8">Belongs to the cytochrome P450 family.</text>
</comment>
<dbReference type="PANTHER" id="PTHR24291">
    <property type="entry name" value="CYTOCHROME P450 FAMILY 4"/>
    <property type="match status" value="1"/>
</dbReference>
<reference evidence="10" key="1">
    <citation type="submission" date="2021-01" db="EMBL/GenBank/DDBJ databases">
        <title>Metabolic potential, ecology and presence of endohyphal bacteria is reflected in genomic diversity of Mucoromycotina.</title>
        <authorList>
            <person name="Muszewska A."/>
            <person name="Okrasinska A."/>
            <person name="Steczkiewicz K."/>
            <person name="Drgas O."/>
            <person name="Orlowska M."/>
            <person name="Perlinska-Lenart U."/>
            <person name="Aleksandrzak-Piekarczyk T."/>
            <person name="Szatraj K."/>
            <person name="Zielenkiewicz U."/>
            <person name="Pilsyk S."/>
            <person name="Malc E."/>
            <person name="Mieczkowski P."/>
            <person name="Kruszewska J.S."/>
            <person name="Biernat P."/>
            <person name="Pawlowska J."/>
        </authorList>
    </citation>
    <scope>NUCLEOTIDE SEQUENCE</scope>
    <source>
        <strain evidence="10">WA0000018081</strain>
    </source>
</reference>
<name>A0A8H7SKQ9_9FUNG</name>
<evidence type="ECO:0000256" key="6">
    <source>
        <dbReference type="ARBA" id="ARBA00023033"/>
    </source>
</evidence>
<dbReference type="InterPro" id="IPR001128">
    <property type="entry name" value="Cyt_P450"/>
</dbReference>
<keyword evidence="2 7" id="KW-0349">Heme</keyword>
<feature type="binding site" description="axial binding residue" evidence="7">
    <location>
        <position position="389"/>
    </location>
    <ligand>
        <name>heme</name>
        <dbReference type="ChEBI" id="CHEBI:30413"/>
    </ligand>
    <ligandPart>
        <name>Fe</name>
        <dbReference type="ChEBI" id="CHEBI:18248"/>
    </ligandPart>
</feature>
<keyword evidence="11" id="KW-1185">Reference proteome</keyword>
<comment type="cofactor">
    <cofactor evidence="7">
        <name>heme</name>
        <dbReference type="ChEBI" id="CHEBI:30413"/>
    </cofactor>
</comment>
<evidence type="ECO:0000256" key="9">
    <source>
        <dbReference type="SAM" id="Coils"/>
    </source>
</evidence>
<dbReference type="PROSITE" id="PS00086">
    <property type="entry name" value="CYTOCHROME_P450"/>
    <property type="match status" value="1"/>
</dbReference>
<keyword evidence="4 8" id="KW-0560">Oxidoreductase</keyword>
<evidence type="ECO:0000313" key="11">
    <source>
        <dbReference type="Proteomes" id="UP000613177"/>
    </source>
</evidence>
<keyword evidence="3 7" id="KW-0479">Metal-binding</keyword>
<evidence type="ECO:0008006" key="12">
    <source>
        <dbReference type="Google" id="ProtNLM"/>
    </source>
</evidence>
<evidence type="ECO:0000256" key="3">
    <source>
        <dbReference type="ARBA" id="ARBA00022723"/>
    </source>
</evidence>
<evidence type="ECO:0000313" key="10">
    <source>
        <dbReference type="EMBL" id="KAG2229947.1"/>
    </source>
</evidence>
<dbReference type="PANTHER" id="PTHR24291:SF50">
    <property type="entry name" value="BIFUNCTIONAL ALBAFLAVENONE MONOOXYGENASE_TERPENE SYNTHASE"/>
    <property type="match status" value="1"/>
</dbReference>
<dbReference type="Proteomes" id="UP000613177">
    <property type="component" value="Unassembled WGS sequence"/>
</dbReference>